<dbReference type="RefSeq" id="WP_026390310.1">
    <property type="nucleotide sequence ID" value="NZ_LR215048.1"/>
</dbReference>
<feature type="transmembrane region" description="Helical" evidence="1">
    <location>
        <begin position="206"/>
        <end position="225"/>
    </location>
</feature>
<keyword evidence="1" id="KW-1133">Transmembrane helix</keyword>
<name>A0A449BBI8_HAPAX</name>
<dbReference type="Proteomes" id="UP000289841">
    <property type="component" value="Chromosome"/>
</dbReference>
<evidence type="ECO:0000313" key="2">
    <source>
        <dbReference type="EMBL" id="VEU79799.1"/>
    </source>
</evidence>
<evidence type="ECO:0000256" key="1">
    <source>
        <dbReference type="SAM" id="Phobius"/>
    </source>
</evidence>
<feature type="transmembrane region" description="Helical" evidence="1">
    <location>
        <begin position="148"/>
        <end position="169"/>
    </location>
</feature>
<feature type="transmembrane region" description="Helical" evidence="1">
    <location>
        <begin position="175"/>
        <end position="194"/>
    </location>
</feature>
<organism evidence="2 3">
    <name type="scientific">Haploplasma axanthum</name>
    <name type="common">Acholeplasma axanthum</name>
    <dbReference type="NCBI Taxonomy" id="29552"/>
    <lineage>
        <taxon>Bacteria</taxon>
        <taxon>Bacillati</taxon>
        <taxon>Mycoplasmatota</taxon>
        <taxon>Mollicutes</taxon>
        <taxon>Acholeplasmatales</taxon>
        <taxon>Acholeplasmataceae</taxon>
        <taxon>Haploplasma</taxon>
    </lineage>
</organism>
<keyword evidence="1" id="KW-0812">Transmembrane</keyword>
<dbReference type="EMBL" id="LR215048">
    <property type="protein sequence ID" value="VEU79799.1"/>
    <property type="molecule type" value="Genomic_DNA"/>
</dbReference>
<protein>
    <submittedName>
        <fullName evidence="2">Uncharacterized protein</fullName>
    </submittedName>
</protein>
<proteinExistence type="predicted"/>
<dbReference type="STRING" id="1278311.GCA_000428705_00687"/>
<feature type="transmembrane region" description="Helical" evidence="1">
    <location>
        <begin position="231"/>
        <end position="249"/>
    </location>
</feature>
<dbReference type="AlphaFoldDB" id="A0A449BBI8"/>
<sequence length="269" mass="31854">MKRSSKGLLLAVWIIYLVLGILFILGNRKEYDINSSFFTLTILFIFPFGIYYDQIIDYSKKIKIIFWAIQFLFFTTTTILVYIKVQYVIFAIVTSILFLVTNILYLYIAKNIFKEKKEVLYSKRWNIEINTRNQISIIEYLDKKRMSFWIIFIEVIVYIILSNYLVRIINIDENSLKYLLVIMITGINAAIVYFDTLKLKMNKLIMIRQIALIVFATIMFGIGYVKEPRVSFNYFQILSLTLYIGYLVLPLDLAKATIEFYEAFNDKNQ</sequence>
<evidence type="ECO:0000313" key="3">
    <source>
        <dbReference type="Proteomes" id="UP000289841"/>
    </source>
</evidence>
<feature type="transmembrane region" description="Helical" evidence="1">
    <location>
        <begin position="7"/>
        <end position="27"/>
    </location>
</feature>
<feature type="transmembrane region" description="Helical" evidence="1">
    <location>
        <begin position="89"/>
        <end position="108"/>
    </location>
</feature>
<keyword evidence="1" id="KW-0472">Membrane</keyword>
<reference evidence="2 3" key="1">
    <citation type="submission" date="2019-01" db="EMBL/GenBank/DDBJ databases">
        <authorList>
            <consortium name="Pathogen Informatics"/>
        </authorList>
    </citation>
    <scope>NUCLEOTIDE SEQUENCE [LARGE SCALE GENOMIC DNA]</scope>
    <source>
        <strain evidence="2 3">NCTC10138</strain>
    </source>
</reference>
<gene>
    <name evidence="2" type="ORF">NCTC10138_00160</name>
</gene>
<keyword evidence="3" id="KW-1185">Reference proteome</keyword>
<feature type="transmembrane region" description="Helical" evidence="1">
    <location>
        <begin position="33"/>
        <end position="52"/>
    </location>
</feature>
<accession>A0A449BBI8</accession>
<dbReference type="KEGG" id="aaxa:NCTC10138_00160"/>
<feature type="transmembrane region" description="Helical" evidence="1">
    <location>
        <begin position="64"/>
        <end position="83"/>
    </location>
</feature>